<evidence type="ECO:0000313" key="2">
    <source>
        <dbReference type="Proteomes" id="UP000325579"/>
    </source>
</evidence>
<reference evidence="1 2" key="1">
    <citation type="submission" date="2019-04" db="EMBL/GenBank/DDBJ databases">
        <authorList>
            <consortium name="DOE Joint Genome Institute"/>
            <person name="Mondo S."/>
            <person name="Kjaerbolling I."/>
            <person name="Vesth T."/>
            <person name="Frisvad J.C."/>
            <person name="Nybo J.L."/>
            <person name="Theobald S."/>
            <person name="Kildgaard S."/>
            <person name="Isbrandt T."/>
            <person name="Kuo A."/>
            <person name="Sato A."/>
            <person name="Lyhne E.K."/>
            <person name="Kogle M.E."/>
            <person name="Wiebenga A."/>
            <person name="Kun R.S."/>
            <person name="Lubbers R.J."/>
            <person name="Makela M.R."/>
            <person name="Barry K."/>
            <person name="Chovatia M."/>
            <person name="Clum A."/>
            <person name="Daum C."/>
            <person name="Haridas S."/>
            <person name="He G."/>
            <person name="LaButti K."/>
            <person name="Lipzen A."/>
            <person name="Riley R."/>
            <person name="Salamov A."/>
            <person name="Simmons B.A."/>
            <person name="Magnuson J.K."/>
            <person name="Henrissat B."/>
            <person name="Mortensen U.H."/>
            <person name="Larsen T.O."/>
            <person name="Devries R.P."/>
            <person name="Grigoriev I.V."/>
            <person name="Machida M."/>
            <person name="Baker S.E."/>
            <person name="Andersen M.R."/>
            <person name="Cantor M.N."/>
            <person name="Hua S.X."/>
        </authorList>
    </citation>
    <scope>NUCLEOTIDE SEQUENCE [LARGE SCALE GENOMIC DNA]</scope>
    <source>
        <strain evidence="1 2">CBS 119388</strain>
    </source>
</reference>
<accession>A0A5N7CYJ3</accession>
<keyword evidence="2" id="KW-1185">Reference proteome</keyword>
<dbReference type="GeneID" id="43672878"/>
<dbReference type="OrthoDB" id="5305673at2759"/>
<dbReference type="InterPro" id="IPR027417">
    <property type="entry name" value="P-loop_NTPase"/>
</dbReference>
<dbReference type="GO" id="GO:0016887">
    <property type="term" value="F:ATP hydrolysis activity"/>
    <property type="evidence" value="ECO:0007669"/>
    <property type="project" value="InterPro"/>
</dbReference>
<proteinExistence type="predicted"/>
<dbReference type="SUPFAM" id="SSF52540">
    <property type="entry name" value="P-loop containing nucleoside triphosphate hydrolases"/>
    <property type="match status" value="1"/>
</dbReference>
<sequence length="548" mass="60544">MAYTAGIVASLARETNESLEVLCETQINEAIISGLTWSRRVATLHFPQRGDGKEPTLQDMKYDTAPDPILLSLNTTISERAASGEPARVSLFDCLPYGNVYDKTPSANLLLTSDDIVTNGPRNVLPYVPNASFGALRTADRTEIDGFRRIANEIRGYVEKIQTGPLNLAVFGQPGSGKSFGIKQLIRTILKSHEQTGAEFVFNLSQLENKEPLHSVFDTIRDQSFTKNIPVVFFDEFDSIFNGLALGWLNEFPAPFGTYPHKLGRGIHVYIGGKSTQAPDIQRKTRNSQAHGTGTIKSFGGSKGGFPASLNNVVYLEVLLKELCSYGELVEQFHCIRNHVLDGKTPIVIFKDFNTNLGDGILGWVKYFLSPMQDAEFFVDGHDRHIGRAVFVFIERDSGRLAGFPDTTKFSEVVKRSKGPDFGIVEKYLAGNRIAAKPLSIGVMKPPSSCSKQGTEDSPPAVKEAVDVRQKFVDEIEKSTDGTSKQDGYVGIIGPNKVDDADRMFYIRRAILLYSMAEVKNLEVEGELRQALLGVPTLRHGPALWRQF</sequence>
<dbReference type="Proteomes" id="UP000325579">
    <property type="component" value="Unassembled WGS sequence"/>
</dbReference>
<dbReference type="InterPro" id="IPR003959">
    <property type="entry name" value="ATPase_AAA_core"/>
</dbReference>
<gene>
    <name evidence="1" type="ORF">BDV37DRAFT_287946</name>
</gene>
<protein>
    <submittedName>
        <fullName evidence="1">Uncharacterized protein</fullName>
    </submittedName>
</protein>
<organism evidence="1 2">
    <name type="scientific">Aspergillus pseudonomiae</name>
    <dbReference type="NCBI Taxonomy" id="1506151"/>
    <lineage>
        <taxon>Eukaryota</taxon>
        <taxon>Fungi</taxon>
        <taxon>Dikarya</taxon>
        <taxon>Ascomycota</taxon>
        <taxon>Pezizomycotina</taxon>
        <taxon>Eurotiomycetes</taxon>
        <taxon>Eurotiomycetidae</taxon>
        <taxon>Eurotiales</taxon>
        <taxon>Aspergillaceae</taxon>
        <taxon>Aspergillus</taxon>
        <taxon>Aspergillus subgen. Circumdati</taxon>
    </lineage>
</organism>
<dbReference type="Pfam" id="PF00004">
    <property type="entry name" value="AAA"/>
    <property type="match status" value="1"/>
</dbReference>
<dbReference type="GO" id="GO:0005524">
    <property type="term" value="F:ATP binding"/>
    <property type="evidence" value="ECO:0007669"/>
    <property type="project" value="InterPro"/>
</dbReference>
<evidence type="ECO:0000313" key="1">
    <source>
        <dbReference type="EMBL" id="KAE8399039.1"/>
    </source>
</evidence>
<dbReference type="EMBL" id="ML736842">
    <property type="protein sequence ID" value="KAE8399039.1"/>
    <property type="molecule type" value="Genomic_DNA"/>
</dbReference>
<accession>A0A5N6HPM4</accession>
<name>A0A5N7CYJ3_9EURO</name>
<dbReference type="RefSeq" id="XP_031936358.1">
    <property type="nucleotide sequence ID" value="XM_032088187.1"/>
</dbReference>
<dbReference type="AlphaFoldDB" id="A0A5N7CYJ3"/>